<evidence type="ECO:0000313" key="11">
    <source>
        <dbReference type="EMBL" id="RPA71949.1"/>
    </source>
</evidence>
<dbReference type="GO" id="GO:0004623">
    <property type="term" value="F:phospholipase A2 activity"/>
    <property type="evidence" value="ECO:0007669"/>
    <property type="project" value="TreeGrafter"/>
</dbReference>
<evidence type="ECO:0000256" key="1">
    <source>
        <dbReference type="ARBA" id="ARBA00008780"/>
    </source>
</evidence>
<dbReference type="GO" id="GO:0005829">
    <property type="term" value="C:cytosol"/>
    <property type="evidence" value="ECO:0007669"/>
    <property type="project" value="TreeGrafter"/>
</dbReference>
<evidence type="ECO:0000256" key="3">
    <source>
        <dbReference type="ARBA" id="ARBA00022729"/>
    </source>
</evidence>
<dbReference type="AlphaFoldDB" id="A0A3N4HC35"/>
<dbReference type="SMART" id="SM00022">
    <property type="entry name" value="PLAc"/>
    <property type="match status" value="1"/>
</dbReference>
<evidence type="ECO:0000256" key="4">
    <source>
        <dbReference type="ARBA" id="ARBA00022801"/>
    </source>
</evidence>
<dbReference type="SUPFAM" id="SSF52151">
    <property type="entry name" value="FabD/lysophospholipase-like"/>
    <property type="match status" value="1"/>
</dbReference>
<proteinExistence type="inferred from homology"/>
<evidence type="ECO:0000256" key="7">
    <source>
        <dbReference type="ARBA" id="ARBA00023180"/>
    </source>
</evidence>
<comment type="catalytic activity">
    <reaction evidence="9">
        <text>a 1-acyl-sn-glycero-3-phosphocholine + H2O = sn-glycerol 3-phosphocholine + a fatty acid + H(+)</text>
        <dbReference type="Rhea" id="RHEA:15177"/>
        <dbReference type="ChEBI" id="CHEBI:15377"/>
        <dbReference type="ChEBI" id="CHEBI:15378"/>
        <dbReference type="ChEBI" id="CHEBI:16870"/>
        <dbReference type="ChEBI" id="CHEBI:28868"/>
        <dbReference type="ChEBI" id="CHEBI:58168"/>
        <dbReference type="EC" id="3.1.1.5"/>
    </reaction>
</comment>
<dbReference type="Gene3D" id="3.40.1090.10">
    <property type="entry name" value="Cytosolic phospholipase A2 catalytic domain"/>
    <property type="match status" value="1"/>
</dbReference>
<accession>A0A3N4HC35</accession>
<comment type="similarity">
    <text evidence="1 9">Belongs to the lysophospholipase family.</text>
</comment>
<dbReference type="PANTHER" id="PTHR10728:SF33">
    <property type="entry name" value="LYSOPHOSPHOLIPASE 1-RELATED"/>
    <property type="match status" value="1"/>
</dbReference>
<dbReference type="GO" id="GO:0004622">
    <property type="term" value="F:phosphatidylcholine lysophospholipase activity"/>
    <property type="evidence" value="ECO:0007669"/>
    <property type="project" value="UniProtKB-EC"/>
</dbReference>
<dbReference type="STRING" id="1160509.A0A3N4HC35"/>
<gene>
    <name evidence="11" type="ORF">BJ508DRAFT_381808</name>
</gene>
<dbReference type="EC" id="3.1.1.5" evidence="2 9"/>
<dbReference type="PANTHER" id="PTHR10728">
    <property type="entry name" value="CYTOSOLIC PHOSPHOLIPASE A2"/>
    <property type="match status" value="1"/>
</dbReference>
<dbReference type="Proteomes" id="UP000275078">
    <property type="component" value="Unassembled WGS sequence"/>
</dbReference>
<evidence type="ECO:0000256" key="2">
    <source>
        <dbReference type="ARBA" id="ARBA00013274"/>
    </source>
</evidence>
<dbReference type="OrthoDB" id="4084751at2759"/>
<evidence type="ECO:0000259" key="10">
    <source>
        <dbReference type="PROSITE" id="PS51210"/>
    </source>
</evidence>
<dbReference type="InterPro" id="IPR002642">
    <property type="entry name" value="LysoPLipase_cat_dom"/>
</dbReference>
<evidence type="ECO:0000256" key="8">
    <source>
        <dbReference type="PROSITE-ProRule" id="PRU00555"/>
    </source>
</evidence>
<protein>
    <recommendedName>
        <fullName evidence="2 9">Lysophospholipase</fullName>
        <ecNumber evidence="2 9">3.1.1.5</ecNumber>
    </recommendedName>
</protein>
<reference evidence="11 12" key="1">
    <citation type="journal article" date="2018" name="Nat. Ecol. Evol.">
        <title>Pezizomycetes genomes reveal the molecular basis of ectomycorrhizal truffle lifestyle.</title>
        <authorList>
            <person name="Murat C."/>
            <person name="Payen T."/>
            <person name="Noel B."/>
            <person name="Kuo A."/>
            <person name="Morin E."/>
            <person name="Chen J."/>
            <person name="Kohler A."/>
            <person name="Krizsan K."/>
            <person name="Balestrini R."/>
            <person name="Da Silva C."/>
            <person name="Montanini B."/>
            <person name="Hainaut M."/>
            <person name="Levati E."/>
            <person name="Barry K.W."/>
            <person name="Belfiori B."/>
            <person name="Cichocki N."/>
            <person name="Clum A."/>
            <person name="Dockter R.B."/>
            <person name="Fauchery L."/>
            <person name="Guy J."/>
            <person name="Iotti M."/>
            <person name="Le Tacon F."/>
            <person name="Lindquist E.A."/>
            <person name="Lipzen A."/>
            <person name="Malagnac F."/>
            <person name="Mello A."/>
            <person name="Molinier V."/>
            <person name="Miyauchi S."/>
            <person name="Poulain J."/>
            <person name="Riccioni C."/>
            <person name="Rubini A."/>
            <person name="Sitrit Y."/>
            <person name="Splivallo R."/>
            <person name="Traeger S."/>
            <person name="Wang M."/>
            <person name="Zifcakova L."/>
            <person name="Wipf D."/>
            <person name="Zambonelli A."/>
            <person name="Paolocci F."/>
            <person name="Nowrousian M."/>
            <person name="Ottonello S."/>
            <person name="Baldrian P."/>
            <person name="Spatafora J.W."/>
            <person name="Henrissat B."/>
            <person name="Nagy L.G."/>
            <person name="Aury J.M."/>
            <person name="Wincker P."/>
            <person name="Grigoriev I.V."/>
            <person name="Bonfante P."/>
            <person name="Martin F.M."/>
        </authorList>
    </citation>
    <scope>NUCLEOTIDE SEQUENCE [LARGE SCALE GENOMIC DNA]</scope>
    <source>
        <strain evidence="11 12">RN42</strain>
    </source>
</reference>
<dbReference type="GO" id="GO:0046475">
    <property type="term" value="P:glycerophospholipid catabolic process"/>
    <property type="evidence" value="ECO:0007669"/>
    <property type="project" value="TreeGrafter"/>
</dbReference>
<dbReference type="InterPro" id="IPR016035">
    <property type="entry name" value="Acyl_Trfase/lysoPLipase"/>
</dbReference>
<dbReference type="PROSITE" id="PS51210">
    <property type="entry name" value="PLA2C"/>
    <property type="match status" value="1"/>
</dbReference>
<feature type="domain" description="PLA2c" evidence="10">
    <location>
        <begin position="55"/>
        <end position="637"/>
    </location>
</feature>
<keyword evidence="3" id="KW-0732">Signal</keyword>
<keyword evidence="4 8" id="KW-0378">Hydrolase</keyword>
<evidence type="ECO:0000256" key="6">
    <source>
        <dbReference type="ARBA" id="ARBA00023098"/>
    </source>
</evidence>
<keyword evidence="12" id="KW-1185">Reference proteome</keyword>
<evidence type="ECO:0000256" key="9">
    <source>
        <dbReference type="RuleBase" id="RU362103"/>
    </source>
</evidence>
<organism evidence="11 12">
    <name type="scientific">Ascobolus immersus RN42</name>
    <dbReference type="NCBI Taxonomy" id="1160509"/>
    <lineage>
        <taxon>Eukaryota</taxon>
        <taxon>Fungi</taxon>
        <taxon>Dikarya</taxon>
        <taxon>Ascomycota</taxon>
        <taxon>Pezizomycotina</taxon>
        <taxon>Pezizomycetes</taxon>
        <taxon>Pezizales</taxon>
        <taxon>Ascobolaceae</taxon>
        <taxon>Ascobolus</taxon>
    </lineage>
</organism>
<keyword evidence="6 8" id="KW-0443">Lipid metabolism</keyword>
<evidence type="ECO:0000313" key="12">
    <source>
        <dbReference type="Proteomes" id="UP000275078"/>
    </source>
</evidence>
<dbReference type="Pfam" id="PF01735">
    <property type="entry name" value="PLA2_B"/>
    <property type="match status" value="1"/>
</dbReference>
<name>A0A3N4HC35_ASCIM</name>
<evidence type="ECO:0000256" key="5">
    <source>
        <dbReference type="ARBA" id="ARBA00022963"/>
    </source>
</evidence>
<keyword evidence="7" id="KW-0325">Glycoprotein</keyword>
<dbReference type="EMBL" id="ML119889">
    <property type="protein sequence ID" value="RPA71949.1"/>
    <property type="molecule type" value="Genomic_DNA"/>
</dbReference>
<sequence>MERHYVLDNGVVESESHENRYATNFTAQHSNGTYAPEKGPCPTGLTWIRDARTSGATNGTAAAGTQTRISEEEAEYIRGRQVLTNWALQDWVSRNNLLAKGELEKIFPANATGGNETHPPIPGPRTGLAFSGGGYRSMLHGAGVYSALDNRTGTLFIKDDPLAGLLQGMDYISGLSGGAWLVASSVVKDFAPLVGEGGMNETWGLYRNLYTGNKGNEVSSLRRLEETVSFFVGIRDHVHDKEEEGFNTTLTDYWGIALGRQLFNHRNGAPNAVMSNITLNESFQNHTMPFPLILADGRRADEVIVSQNATLYEFNPFEFGSWDANQTFFYPTRYLGTEMKNGKPKDDKKCITRFDSMDYIVGTSSNFFNRAFAEQVRNANTSQVGSKLSGIEGKSSERVDRFKKQILGDTDDASQTYAPYPNPFQGYEPSRNPTAKQTMLDLVDGGTDGENIPLIPLLQPARALDFILAIDASADTATNWPNGSSLIETASRIRNNDTYAGTIHMPAVPTSAEIFIREGLNRRPTFFGCDETGGALIAYLPNNPVSYYTNFSTLTSNVTYEEQEDFYRNGRQSILTPLTPESAKPGAKGGPKLVRQEEFAKCLACAVVQRSKQRQGVEVGKECQKCFDMWCWRENNQTQSQTLGRLEYNPGLSNGSKAGYEETVGRQRAEQDIWGFFSRVTGYGDATRPGQ</sequence>
<keyword evidence="5 8" id="KW-0442">Lipid degradation</keyword>